<comment type="similarity">
    <text evidence="1">Belongs to the aspartyl/asparaginyl beta-hydroxylase family.</text>
</comment>
<dbReference type="InterPro" id="IPR027443">
    <property type="entry name" value="IPNS-like_sf"/>
</dbReference>
<keyword evidence="3" id="KW-0560">Oxidoreductase</keyword>
<organism evidence="5 6">
    <name type="scientific">Algibacter mikhailovii</name>
    <dbReference type="NCBI Taxonomy" id="425498"/>
    <lineage>
        <taxon>Bacteria</taxon>
        <taxon>Pseudomonadati</taxon>
        <taxon>Bacteroidota</taxon>
        <taxon>Flavobacteriia</taxon>
        <taxon>Flavobacteriales</taxon>
        <taxon>Flavobacteriaceae</taxon>
        <taxon>Algibacter</taxon>
    </lineage>
</organism>
<evidence type="ECO:0000313" key="6">
    <source>
        <dbReference type="Proteomes" id="UP000636004"/>
    </source>
</evidence>
<evidence type="ECO:0000256" key="3">
    <source>
        <dbReference type="ARBA" id="ARBA00023002"/>
    </source>
</evidence>
<proteinExistence type="inferred from homology"/>
<dbReference type="Pfam" id="PF05118">
    <property type="entry name" value="Asp_Arg_Hydrox"/>
    <property type="match status" value="1"/>
</dbReference>
<dbReference type="GO" id="GO:0016020">
    <property type="term" value="C:membrane"/>
    <property type="evidence" value="ECO:0007669"/>
    <property type="project" value="TreeGrafter"/>
</dbReference>
<gene>
    <name evidence="5" type="ORF">GCM10007028_33050</name>
</gene>
<name>A0A918RB81_9FLAO</name>
<dbReference type="EMBL" id="BMWZ01000009">
    <property type="protein sequence ID" value="GGZ91993.1"/>
    <property type="molecule type" value="Genomic_DNA"/>
</dbReference>
<dbReference type="Gene3D" id="2.60.120.330">
    <property type="entry name" value="B-lactam Antibiotic, Isopenicillin N Synthase, Chain"/>
    <property type="match status" value="1"/>
</dbReference>
<evidence type="ECO:0000256" key="2">
    <source>
        <dbReference type="ARBA" id="ARBA00022964"/>
    </source>
</evidence>
<dbReference type="Proteomes" id="UP000636004">
    <property type="component" value="Unassembled WGS sequence"/>
</dbReference>
<comment type="caution">
    <text evidence="5">The sequence shown here is derived from an EMBL/GenBank/DDBJ whole genome shotgun (WGS) entry which is preliminary data.</text>
</comment>
<reference evidence="5" key="1">
    <citation type="journal article" date="2014" name="Int. J. Syst. Evol. Microbiol.">
        <title>Complete genome sequence of Corynebacterium casei LMG S-19264T (=DSM 44701T), isolated from a smear-ripened cheese.</title>
        <authorList>
            <consortium name="US DOE Joint Genome Institute (JGI-PGF)"/>
            <person name="Walter F."/>
            <person name="Albersmeier A."/>
            <person name="Kalinowski J."/>
            <person name="Ruckert C."/>
        </authorList>
    </citation>
    <scope>NUCLEOTIDE SEQUENCE</scope>
    <source>
        <strain evidence="5">KCTC 12710</strain>
    </source>
</reference>
<dbReference type="PANTHER" id="PTHR46332">
    <property type="entry name" value="ASPARTATE BETA-HYDROXYLASE DOMAIN-CONTAINING PROTEIN 2"/>
    <property type="match status" value="1"/>
</dbReference>
<dbReference type="PANTHER" id="PTHR46332:SF5">
    <property type="entry name" value="ASPARTATE BETA-HYDROXYLASE DOMAIN CONTAINING 2"/>
    <property type="match status" value="1"/>
</dbReference>
<reference evidence="5" key="2">
    <citation type="submission" date="2020-09" db="EMBL/GenBank/DDBJ databases">
        <authorList>
            <person name="Sun Q."/>
            <person name="Kim S."/>
        </authorList>
    </citation>
    <scope>NUCLEOTIDE SEQUENCE</scope>
    <source>
        <strain evidence="5">KCTC 12710</strain>
    </source>
</reference>
<evidence type="ECO:0000256" key="1">
    <source>
        <dbReference type="ARBA" id="ARBA00007730"/>
    </source>
</evidence>
<dbReference type="RefSeq" id="WP_229796853.1">
    <property type="nucleotide sequence ID" value="NZ_BMWZ01000009.1"/>
</dbReference>
<protein>
    <submittedName>
        <fullName evidence="5">Peptide aspartate b-dioxygenase</fullName>
    </submittedName>
</protein>
<evidence type="ECO:0000313" key="5">
    <source>
        <dbReference type="EMBL" id="GGZ91993.1"/>
    </source>
</evidence>
<keyword evidence="2" id="KW-0223">Dioxygenase</keyword>
<feature type="domain" description="Aspartyl/asparaginy/proline hydroxylase" evidence="4">
    <location>
        <begin position="45"/>
        <end position="203"/>
    </location>
</feature>
<dbReference type="SUPFAM" id="SSF51197">
    <property type="entry name" value="Clavaminate synthase-like"/>
    <property type="match status" value="1"/>
</dbReference>
<dbReference type="InterPro" id="IPR007803">
    <property type="entry name" value="Asp/Arg/Pro-Hydrxlase"/>
</dbReference>
<dbReference type="InterPro" id="IPR051821">
    <property type="entry name" value="Asp/Asn_beta-hydroxylase"/>
</dbReference>
<evidence type="ECO:0000259" key="4">
    <source>
        <dbReference type="Pfam" id="PF05118"/>
    </source>
</evidence>
<keyword evidence="6" id="KW-1185">Reference proteome</keyword>
<dbReference type="AlphaFoldDB" id="A0A918RB81"/>
<sequence>MNYRTIVINYIMKFGNRIIKQYDGGDNRPVFLDVKSTFPKLDVIEQNFDEIRSEYENVVKHFEIPAYHEVDKRVYAISGRIEQNLKWKVFLLKYSGETPDLAKELCPKTCNLLEGIPDAYKVFFSVLEPGKSIPAHHGPYRGYLRYHLGLKVPEVLPPSIRIKDETYTWKERESILFDDTWDHEVMNKSSGERVVLIIDLLRPLPFLPRQLNRFITNVLLKKVRITKVLKQVTNLNKLRKVS</sequence>
<dbReference type="GO" id="GO:0051213">
    <property type="term" value="F:dioxygenase activity"/>
    <property type="evidence" value="ECO:0007669"/>
    <property type="project" value="UniProtKB-KW"/>
</dbReference>
<accession>A0A918RB81</accession>